<dbReference type="InterPro" id="IPR027417">
    <property type="entry name" value="P-loop_NTPase"/>
</dbReference>
<evidence type="ECO:0000313" key="1">
    <source>
        <dbReference type="EMBL" id="GAN33938.1"/>
    </source>
</evidence>
<keyword evidence="2" id="KW-1185">Reference proteome</keyword>
<sequence length="332" mass="38301">MFTLANSLVKSGMPERDIFKYLEFIIHSWGEHDETWINIKIQSALKRQEKRDGKFSDEVKEWILSSKGIFLSSDVVKSLQVSSRDEQKNLSKILSRLCDEGVIERHGNKNGCFRKIEKDYEIIDLSSVSVTPLPIVWPFNIHEKVYILPKSVGVIAGQTDAGKSAYCLNFAYMNRERMKVRYLTSEMGAQEIKSRISHLNVPDVEWEKIEFIERSGNFQDLVLSDGITVIDYMEKTENFYEIARDIKEIFDRLKTGFCLISIQKKEGQDFGRGGDFSAEKSRLYLSMSPGRLKIVKAKNWVKPDVNPNRMECEFKLVGGIKFIQTSGWKRPD</sequence>
<reference evidence="2" key="1">
    <citation type="journal article" date="2015" name="Genome Announc.">
        <title>Draft Genome Sequence of an Anaerobic Ammonium-Oxidizing Bacterium, "Candidatus Brocadia sinica".</title>
        <authorList>
            <person name="Oshiki M."/>
            <person name="Shinyako-Hata K."/>
            <person name="Satoh H."/>
            <person name="Okabe S."/>
        </authorList>
    </citation>
    <scope>NUCLEOTIDE SEQUENCE [LARGE SCALE GENOMIC DNA]</scope>
    <source>
        <strain evidence="2">JPN1</strain>
    </source>
</reference>
<accession>A0ABQ0JYT9</accession>
<evidence type="ECO:0000313" key="2">
    <source>
        <dbReference type="Proteomes" id="UP000032309"/>
    </source>
</evidence>
<name>A0ABQ0JYT9_9BACT</name>
<dbReference type="SUPFAM" id="SSF52540">
    <property type="entry name" value="P-loop containing nucleoside triphosphate hydrolases"/>
    <property type="match status" value="1"/>
</dbReference>
<dbReference type="Proteomes" id="UP000032309">
    <property type="component" value="Unassembled WGS sequence"/>
</dbReference>
<comment type="caution">
    <text evidence="1">The sequence shown here is derived from an EMBL/GenBank/DDBJ whole genome shotgun (WGS) entry which is preliminary data.</text>
</comment>
<organism evidence="1 2">
    <name type="scientific">Candidatus Brocadia sinica JPN1</name>
    <dbReference type="NCBI Taxonomy" id="1197129"/>
    <lineage>
        <taxon>Bacteria</taxon>
        <taxon>Pseudomonadati</taxon>
        <taxon>Planctomycetota</taxon>
        <taxon>Candidatus Brocadiia</taxon>
        <taxon>Candidatus Brocadiales</taxon>
        <taxon>Candidatus Brocadiaceae</taxon>
        <taxon>Candidatus Brocadia</taxon>
    </lineage>
</organism>
<protein>
    <submittedName>
        <fullName evidence="1">Bifunctional DNA primase/polymerase</fullName>
    </submittedName>
</protein>
<dbReference type="EMBL" id="BAFN01000001">
    <property type="protein sequence ID" value="GAN33938.1"/>
    <property type="molecule type" value="Genomic_DNA"/>
</dbReference>
<proteinExistence type="predicted"/>
<gene>
    <name evidence="1" type="ORF">BROSI_A2473</name>
</gene>
<dbReference type="Gene3D" id="3.40.50.300">
    <property type="entry name" value="P-loop containing nucleotide triphosphate hydrolases"/>
    <property type="match status" value="1"/>
</dbReference>